<dbReference type="PROSITE" id="PS51473">
    <property type="entry name" value="GNK2"/>
    <property type="match status" value="2"/>
</dbReference>
<evidence type="ECO:0000256" key="2">
    <source>
        <dbReference type="ARBA" id="ARBA00022527"/>
    </source>
</evidence>
<dbReference type="PROSITE" id="PS50011">
    <property type="entry name" value="PROTEIN_KINASE_DOM"/>
    <property type="match status" value="1"/>
</dbReference>
<dbReference type="InParanoid" id="A0A2G5CKR6"/>
<keyword evidence="11" id="KW-1133">Transmembrane helix</keyword>
<feature type="domain" description="Gnk2-homologous" evidence="18">
    <location>
        <begin position="1"/>
        <end position="93"/>
    </location>
</feature>
<dbReference type="GO" id="GO:0004674">
    <property type="term" value="F:protein serine/threonine kinase activity"/>
    <property type="evidence" value="ECO:0007669"/>
    <property type="project" value="UniProtKB-KW"/>
</dbReference>
<keyword evidence="9" id="KW-0418">Kinase</keyword>
<keyword evidence="5" id="KW-0812">Transmembrane</keyword>
<dbReference type="PROSITE" id="PS00108">
    <property type="entry name" value="PROTEIN_KINASE_ST"/>
    <property type="match status" value="1"/>
</dbReference>
<dbReference type="STRING" id="218851.A0A2G5CKR6"/>
<keyword evidence="10 15" id="KW-0067">ATP-binding</keyword>
<dbReference type="InterPro" id="IPR017441">
    <property type="entry name" value="Protein_kinase_ATP_BS"/>
</dbReference>
<evidence type="ECO:0000256" key="11">
    <source>
        <dbReference type="ARBA" id="ARBA00022989"/>
    </source>
</evidence>
<feature type="domain" description="Protein kinase" evidence="17">
    <location>
        <begin position="240"/>
        <end position="516"/>
    </location>
</feature>
<dbReference type="GO" id="GO:0009737">
    <property type="term" value="P:response to abscisic acid"/>
    <property type="evidence" value="ECO:0007669"/>
    <property type="project" value="UniProtKB-ARBA"/>
</dbReference>
<keyword evidence="3" id="KW-0597">Phosphoprotein</keyword>
<feature type="region of interest" description="Disordered" evidence="16">
    <location>
        <begin position="534"/>
        <end position="570"/>
    </location>
</feature>
<evidence type="ECO:0000259" key="17">
    <source>
        <dbReference type="PROSITE" id="PS50011"/>
    </source>
</evidence>
<sequence length="570" mass="63888">FVANSTVEANLNILLSSISKNAAVNNTKFYNITVGTSPDIVYGIFQCRGDLTSEDCKKCAEVATGDIKIRCPDKKEITIWYDECWLRLSDKLIISTMAAEPKTYYSYARNVSNKNLFRSTLNELMGGLVDRAVNSSDLFAVGKQNEIYGLVQCTHDLSRRECDRCLTGSINQIPPCCDNKDGGRILKPSCILWFEVFQFFQSEGMTKDSPGIDSPPKTAVEEVDSLQFNFAIVNVATDNFSDVNKLGEGGFGVVYKGQLSDGREIAVKRLSKNSGQGVEEFKNEVVLLAKLQHRNLVRLLGFCLEGDEKLLIYEFVLNTSLDQFLFDPIKRTYLDWERRYSIIRGIARGLLYLHEDSQDRVIHRDLKASNILLDAQMNPKIADFGMARLFMVDQTQGCTSKIVGTLGYMAPEYLIHGHFSVKSDIYSFGVLVLEIITGRKNNSFHQTELALDLLSNAWRKWEEGTALDLLDPTVRDNHSTNEVMKCVQIGLLCVQEVARRPTMASIVQILNSYSFSLPLPSPFAPAYISNSSMESSMVREEDGTSTTDQSQSNKTEQSINDVSITQLLPR</sequence>
<dbReference type="SUPFAM" id="SSF56112">
    <property type="entry name" value="Protein kinase-like (PK-like)"/>
    <property type="match status" value="1"/>
</dbReference>
<keyword evidence="14" id="KW-0325">Glycoprotein</keyword>
<keyword evidence="4" id="KW-0808">Transferase</keyword>
<dbReference type="InterPro" id="IPR008271">
    <property type="entry name" value="Ser/Thr_kinase_AS"/>
</dbReference>
<keyword evidence="6" id="KW-0732">Signal</keyword>
<dbReference type="CDD" id="cd14066">
    <property type="entry name" value="STKc_IRAK"/>
    <property type="match status" value="1"/>
</dbReference>
<evidence type="ECO:0000256" key="16">
    <source>
        <dbReference type="SAM" id="MobiDB-lite"/>
    </source>
</evidence>
<dbReference type="SMART" id="SM00220">
    <property type="entry name" value="S_TKc"/>
    <property type="match status" value="1"/>
</dbReference>
<feature type="binding site" evidence="15">
    <location>
        <position position="268"/>
    </location>
    <ligand>
        <name>ATP</name>
        <dbReference type="ChEBI" id="CHEBI:30616"/>
    </ligand>
</feature>
<evidence type="ECO:0000313" key="20">
    <source>
        <dbReference type="Proteomes" id="UP000230069"/>
    </source>
</evidence>
<dbReference type="InterPro" id="IPR000719">
    <property type="entry name" value="Prot_kinase_dom"/>
</dbReference>
<keyword evidence="12" id="KW-0472">Membrane</keyword>
<dbReference type="PROSITE" id="PS00107">
    <property type="entry name" value="PROTEIN_KINASE_ATP"/>
    <property type="match status" value="1"/>
</dbReference>
<dbReference type="Pfam" id="PF07714">
    <property type="entry name" value="PK_Tyr_Ser-Thr"/>
    <property type="match status" value="1"/>
</dbReference>
<name>A0A2G5CKR6_AQUCA</name>
<evidence type="ECO:0000256" key="6">
    <source>
        <dbReference type="ARBA" id="ARBA00022729"/>
    </source>
</evidence>
<evidence type="ECO:0000313" key="19">
    <source>
        <dbReference type="EMBL" id="PIA31858.1"/>
    </source>
</evidence>
<dbReference type="OrthoDB" id="1154469at2759"/>
<evidence type="ECO:0000256" key="14">
    <source>
        <dbReference type="ARBA" id="ARBA00023180"/>
    </source>
</evidence>
<dbReference type="FunFam" id="1.10.510.10:FF:000343">
    <property type="entry name" value="Cysteine-rich receptor-like protein kinase 28"/>
    <property type="match status" value="1"/>
</dbReference>
<keyword evidence="20" id="KW-1185">Reference proteome</keyword>
<accession>A0A2G5CKR6</accession>
<organism evidence="19 20">
    <name type="scientific">Aquilegia coerulea</name>
    <name type="common">Rocky mountain columbine</name>
    <dbReference type="NCBI Taxonomy" id="218851"/>
    <lineage>
        <taxon>Eukaryota</taxon>
        <taxon>Viridiplantae</taxon>
        <taxon>Streptophyta</taxon>
        <taxon>Embryophyta</taxon>
        <taxon>Tracheophyta</taxon>
        <taxon>Spermatophyta</taxon>
        <taxon>Magnoliopsida</taxon>
        <taxon>Ranunculales</taxon>
        <taxon>Ranunculaceae</taxon>
        <taxon>Thalictroideae</taxon>
        <taxon>Aquilegia</taxon>
    </lineage>
</organism>
<dbReference type="Gene3D" id="1.10.510.10">
    <property type="entry name" value="Transferase(Phosphotransferase) domain 1"/>
    <property type="match status" value="1"/>
</dbReference>
<feature type="domain" description="Gnk2-homologous" evidence="18">
    <location>
        <begin position="99"/>
        <end position="199"/>
    </location>
</feature>
<feature type="non-terminal residue" evidence="19">
    <location>
        <position position="1"/>
    </location>
</feature>
<evidence type="ECO:0000259" key="18">
    <source>
        <dbReference type="PROSITE" id="PS51473"/>
    </source>
</evidence>
<dbReference type="PANTHER" id="PTHR27002:SF1104">
    <property type="entry name" value="CYSTEINE-RICH RECEPTOR-LIKE PROTEIN KINASE 27-RELATED"/>
    <property type="match status" value="1"/>
</dbReference>
<dbReference type="InterPro" id="IPR038408">
    <property type="entry name" value="GNK2_sf"/>
</dbReference>
<protein>
    <submittedName>
        <fullName evidence="19">Uncharacterized protein</fullName>
    </submittedName>
</protein>
<dbReference type="Pfam" id="PF01657">
    <property type="entry name" value="Stress-antifung"/>
    <property type="match status" value="2"/>
</dbReference>
<dbReference type="Proteomes" id="UP000230069">
    <property type="component" value="Unassembled WGS sequence"/>
</dbReference>
<keyword evidence="8 15" id="KW-0547">Nucleotide-binding</keyword>
<evidence type="ECO:0000256" key="3">
    <source>
        <dbReference type="ARBA" id="ARBA00022553"/>
    </source>
</evidence>
<evidence type="ECO:0000256" key="9">
    <source>
        <dbReference type="ARBA" id="ARBA00022777"/>
    </source>
</evidence>
<dbReference type="FunCoup" id="A0A2G5CKR6">
    <property type="interactions" value="443"/>
</dbReference>
<dbReference type="CDD" id="cd23509">
    <property type="entry name" value="Gnk2-like"/>
    <property type="match status" value="2"/>
</dbReference>
<dbReference type="Gene3D" id="3.30.200.20">
    <property type="entry name" value="Phosphorylase Kinase, domain 1"/>
    <property type="match status" value="1"/>
</dbReference>
<dbReference type="PANTHER" id="PTHR27002">
    <property type="entry name" value="RECEPTOR-LIKE SERINE/THREONINE-PROTEIN KINASE SD1-8"/>
    <property type="match status" value="1"/>
</dbReference>
<dbReference type="InterPro" id="IPR001245">
    <property type="entry name" value="Ser-Thr/Tyr_kinase_cat_dom"/>
</dbReference>
<dbReference type="AlphaFoldDB" id="A0A2G5CKR6"/>
<reference evidence="19 20" key="1">
    <citation type="submission" date="2017-09" db="EMBL/GenBank/DDBJ databases">
        <title>WGS assembly of Aquilegia coerulea Goldsmith.</title>
        <authorList>
            <person name="Hodges S."/>
            <person name="Kramer E."/>
            <person name="Nordborg M."/>
            <person name="Tomkins J."/>
            <person name="Borevitz J."/>
            <person name="Derieg N."/>
            <person name="Yan J."/>
            <person name="Mihaltcheva S."/>
            <person name="Hayes R.D."/>
            <person name="Rokhsar D."/>
        </authorList>
    </citation>
    <scope>NUCLEOTIDE SEQUENCE [LARGE SCALE GENOMIC DNA]</scope>
    <source>
        <strain evidence="20">cv. Goldsmith</strain>
    </source>
</reference>
<evidence type="ECO:0000256" key="13">
    <source>
        <dbReference type="ARBA" id="ARBA00023170"/>
    </source>
</evidence>
<dbReference type="InterPro" id="IPR002902">
    <property type="entry name" value="GNK2"/>
</dbReference>
<evidence type="ECO:0000256" key="4">
    <source>
        <dbReference type="ARBA" id="ARBA00022679"/>
    </source>
</evidence>
<dbReference type="GO" id="GO:0005524">
    <property type="term" value="F:ATP binding"/>
    <property type="evidence" value="ECO:0007669"/>
    <property type="project" value="UniProtKB-UniRule"/>
</dbReference>
<dbReference type="Gene3D" id="3.30.430.20">
    <property type="entry name" value="Gnk2 domain, C-X8-C-X2-C motif"/>
    <property type="match status" value="2"/>
</dbReference>
<evidence type="ECO:0000256" key="7">
    <source>
        <dbReference type="ARBA" id="ARBA00022737"/>
    </source>
</evidence>
<dbReference type="FunFam" id="3.30.200.20:FF:000142">
    <property type="entry name" value="Cysteine-rich receptor-like protein kinase 10"/>
    <property type="match status" value="1"/>
</dbReference>
<proteinExistence type="predicted"/>
<evidence type="ECO:0000256" key="15">
    <source>
        <dbReference type="PROSITE-ProRule" id="PRU10141"/>
    </source>
</evidence>
<keyword evidence="2" id="KW-0723">Serine/threonine-protein kinase</keyword>
<evidence type="ECO:0000256" key="8">
    <source>
        <dbReference type="ARBA" id="ARBA00022741"/>
    </source>
</evidence>
<comment type="subcellular location">
    <subcellularLocation>
        <location evidence="1">Membrane</location>
        <topology evidence="1">Single-pass membrane protein</topology>
    </subcellularLocation>
</comment>
<gene>
    <name evidence="19" type="ORF">AQUCO_04700003v1</name>
</gene>
<dbReference type="InterPro" id="IPR011009">
    <property type="entry name" value="Kinase-like_dom_sf"/>
</dbReference>
<evidence type="ECO:0000256" key="5">
    <source>
        <dbReference type="ARBA" id="ARBA00022692"/>
    </source>
</evidence>
<keyword evidence="13" id="KW-0675">Receptor</keyword>
<feature type="compositionally biased region" description="Polar residues" evidence="16">
    <location>
        <begin position="544"/>
        <end position="570"/>
    </location>
</feature>
<evidence type="ECO:0000256" key="12">
    <source>
        <dbReference type="ARBA" id="ARBA00023136"/>
    </source>
</evidence>
<evidence type="ECO:0000256" key="10">
    <source>
        <dbReference type="ARBA" id="ARBA00022840"/>
    </source>
</evidence>
<dbReference type="GO" id="GO:0005886">
    <property type="term" value="C:plasma membrane"/>
    <property type="evidence" value="ECO:0007669"/>
    <property type="project" value="TreeGrafter"/>
</dbReference>
<dbReference type="EMBL" id="KZ305064">
    <property type="protein sequence ID" value="PIA31858.1"/>
    <property type="molecule type" value="Genomic_DNA"/>
</dbReference>
<keyword evidence="7" id="KW-0677">Repeat</keyword>
<evidence type="ECO:0000256" key="1">
    <source>
        <dbReference type="ARBA" id="ARBA00004167"/>
    </source>
</evidence>